<dbReference type="EMBL" id="DXIE01000036">
    <property type="protein sequence ID" value="HIV62526.1"/>
    <property type="molecule type" value="Genomic_DNA"/>
</dbReference>
<keyword evidence="3" id="KW-0732">Signal</keyword>
<evidence type="ECO:0000313" key="5">
    <source>
        <dbReference type="EMBL" id="HIV62526.1"/>
    </source>
</evidence>
<sequence>MVKGYVKRIAATAVMTAVCLGATVQIGLPDVAYAVDTSDKEVMMIINGTDILKNEYVDYYSYCKAMMENSYGMGQYLWSMYPEAVQQLVAATDNNCLYARTVVEKFNELGLSLDEARNKTWRGSAWDLKQTKNQTISKLAEQGMTFDEWLQSMGMDEEMYNNIFAQGYYYEALNDYYFGVGGENAPAEDEIKAEFEKFYKAKHILIMNTDEYGNELTGDALAEKEALVKQIQQELADGADFDELMNKYSEDTGLATNPNGYIFQDDGSFVDEFVKGTEALEIGEISSEPVKSDYGWHIIKREKLTDEDYDAYRPQLVYNLTGMTIDSLIEQWMSEAEVTYPEGHEDLTITDILGEEAGNVPSMEDLLGGSSSATDDGTSSTNTDGAASSSAASSSAE</sequence>
<dbReference type="PANTHER" id="PTHR47245">
    <property type="entry name" value="PEPTIDYLPROLYL ISOMERASE"/>
    <property type="match status" value="1"/>
</dbReference>
<reference evidence="5" key="2">
    <citation type="submission" date="2021-04" db="EMBL/GenBank/DDBJ databases">
        <authorList>
            <person name="Gilroy R."/>
        </authorList>
    </citation>
    <scope>NUCLEOTIDE SEQUENCE</scope>
    <source>
        <strain evidence="5">CHK193-4272</strain>
    </source>
</reference>
<dbReference type="GO" id="GO:0003755">
    <property type="term" value="F:peptidyl-prolyl cis-trans isomerase activity"/>
    <property type="evidence" value="ECO:0007669"/>
    <property type="project" value="UniProtKB-KW"/>
</dbReference>
<feature type="compositionally biased region" description="Low complexity" evidence="2">
    <location>
        <begin position="365"/>
        <end position="397"/>
    </location>
</feature>
<protein>
    <submittedName>
        <fullName evidence="5">Peptidylprolyl isomerase</fullName>
        <ecNumber evidence="5">5.2.1.8</ecNumber>
    </submittedName>
</protein>
<dbReference type="PANTHER" id="PTHR47245:SF2">
    <property type="entry name" value="PEPTIDYL-PROLYL CIS-TRANS ISOMERASE HP_0175-RELATED"/>
    <property type="match status" value="1"/>
</dbReference>
<accession>A0A9D1PI08</accession>
<feature type="region of interest" description="Disordered" evidence="2">
    <location>
        <begin position="360"/>
        <end position="397"/>
    </location>
</feature>
<feature type="chain" id="PRO_5039234650" evidence="3">
    <location>
        <begin position="35"/>
        <end position="397"/>
    </location>
</feature>
<dbReference type="InterPro" id="IPR000297">
    <property type="entry name" value="PPIase_PpiC"/>
</dbReference>
<keyword evidence="1" id="KW-0697">Rotamase</keyword>
<dbReference type="InterPro" id="IPR050245">
    <property type="entry name" value="PrsA_foldase"/>
</dbReference>
<dbReference type="PROSITE" id="PS50198">
    <property type="entry name" value="PPIC_PPIASE_2"/>
    <property type="match status" value="1"/>
</dbReference>
<dbReference type="InterPro" id="IPR046357">
    <property type="entry name" value="PPIase_dom_sf"/>
</dbReference>
<dbReference type="Gene3D" id="3.10.50.40">
    <property type="match status" value="1"/>
</dbReference>
<evidence type="ECO:0000256" key="1">
    <source>
        <dbReference type="PROSITE-ProRule" id="PRU00278"/>
    </source>
</evidence>
<gene>
    <name evidence="5" type="ORF">H9746_06775</name>
</gene>
<dbReference type="AlphaFoldDB" id="A0A9D1PI08"/>
<dbReference type="EC" id="5.2.1.8" evidence="5"/>
<organism evidence="5 6">
    <name type="scientific">Candidatus Butyricicoccus avistercoris</name>
    <dbReference type="NCBI Taxonomy" id="2838518"/>
    <lineage>
        <taxon>Bacteria</taxon>
        <taxon>Bacillati</taxon>
        <taxon>Bacillota</taxon>
        <taxon>Clostridia</taxon>
        <taxon>Eubacteriales</taxon>
        <taxon>Butyricicoccaceae</taxon>
        <taxon>Butyricicoccus</taxon>
    </lineage>
</organism>
<dbReference type="SUPFAM" id="SSF54534">
    <property type="entry name" value="FKBP-like"/>
    <property type="match status" value="1"/>
</dbReference>
<evidence type="ECO:0000256" key="2">
    <source>
        <dbReference type="SAM" id="MobiDB-lite"/>
    </source>
</evidence>
<evidence type="ECO:0000313" key="6">
    <source>
        <dbReference type="Proteomes" id="UP000886808"/>
    </source>
</evidence>
<reference evidence="5" key="1">
    <citation type="journal article" date="2021" name="PeerJ">
        <title>Extensive microbial diversity within the chicken gut microbiome revealed by metagenomics and culture.</title>
        <authorList>
            <person name="Gilroy R."/>
            <person name="Ravi A."/>
            <person name="Getino M."/>
            <person name="Pursley I."/>
            <person name="Horton D.L."/>
            <person name="Alikhan N.F."/>
            <person name="Baker D."/>
            <person name="Gharbi K."/>
            <person name="Hall N."/>
            <person name="Watson M."/>
            <person name="Adriaenssens E.M."/>
            <person name="Foster-Nyarko E."/>
            <person name="Jarju S."/>
            <person name="Secka A."/>
            <person name="Antonio M."/>
            <person name="Oren A."/>
            <person name="Chaudhuri R.R."/>
            <person name="La Ragione R."/>
            <person name="Hildebrand F."/>
            <person name="Pallen M.J."/>
        </authorList>
    </citation>
    <scope>NUCLEOTIDE SEQUENCE</scope>
    <source>
        <strain evidence="5">CHK193-4272</strain>
    </source>
</reference>
<feature type="domain" description="PpiC" evidence="4">
    <location>
        <begin position="196"/>
        <end position="303"/>
    </location>
</feature>
<feature type="signal peptide" evidence="3">
    <location>
        <begin position="1"/>
        <end position="34"/>
    </location>
</feature>
<comment type="caution">
    <text evidence="5">The sequence shown here is derived from an EMBL/GenBank/DDBJ whole genome shotgun (WGS) entry which is preliminary data.</text>
</comment>
<name>A0A9D1PI08_9FIRM</name>
<evidence type="ECO:0000259" key="4">
    <source>
        <dbReference type="PROSITE" id="PS50198"/>
    </source>
</evidence>
<keyword evidence="1 5" id="KW-0413">Isomerase</keyword>
<evidence type="ECO:0000256" key="3">
    <source>
        <dbReference type="SAM" id="SignalP"/>
    </source>
</evidence>
<dbReference type="Pfam" id="PF00639">
    <property type="entry name" value="Rotamase"/>
    <property type="match status" value="1"/>
</dbReference>
<proteinExistence type="predicted"/>
<dbReference type="Proteomes" id="UP000886808">
    <property type="component" value="Unassembled WGS sequence"/>
</dbReference>